<sequence>MKHLVVSELHDIEVLDSERSRELCRLLECASAVLRTYNKIMAFAGCEENSGRLGALIVCTEDAGHHVVFQHLPLFCRHFGIRLLGLAKGSRAAAERAAGRIPAAIFGVLREDPVFEDVCRLAGPPAAGGSGHPPFGLLFASLLMLSAIRTTKRMAAVERANTLTSTRKAMLSELSMDLHMSARRNTTPSSVYFRKREAIATAGHNATMVWERENVKMFRIRTKPWLLLSRAHRTMLPAAASRATEAVIAEHTITDMTNAWRGETPSLRWSIDVKTSRIRKYMA</sequence>
<evidence type="ECO:0008006" key="2">
    <source>
        <dbReference type="Google" id="ProtNLM"/>
    </source>
</evidence>
<accession>A0AAW2H810</accession>
<proteinExistence type="predicted"/>
<evidence type="ECO:0000313" key="1">
    <source>
        <dbReference type="EMBL" id="KAL0265870.1"/>
    </source>
</evidence>
<dbReference type="AlphaFoldDB" id="A0AAW2H810"/>
<comment type="caution">
    <text evidence="1">The sequence shown here is derived from an EMBL/GenBank/DDBJ whole genome shotgun (WGS) entry which is preliminary data.</text>
</comment>
<protein>
    <recommendedName>
        <fullName evidence="2">Ribosomal protein L7Ae/L30e/S12e/Gadd45 domain-containing protein</fullName>
    </recommendedName>
</protein>
<dbReference type="EMBL" id="JARGDH010000006">
    <property type="protein sequence ID" value="KAL0265870.1"/>
    <property type="molecule type" value="Genomic_DNA"/>
</dbReference>
<gene>
    <name evidence="1" type="ORF">PYX00_011587</name>
</gene>
<organism evidence="1">
    <name type="scientific">Menopon gallinae</name>
    <name type="common">poultry shaft louse</name>
    <dbReference type="NCBI Taxonomy" id="328185"/>
    <lineage>
        <taxon>Eukaryota</taxon>
        <taxon>Metazoa</taxon>
        <taxon>Ecdysozoa</taxon>
        <taxon>Arthropoda</taxon>
        <taxon>Hexapoda</taxon>
        <taxon>Insecta</taxon>
        <taxon>Pterygota</taxon>
        <taxon>Neoptera</taxon>
        <taxon>Paraneoptera</taxon>
        <taxon>Psocodea</taxon>
        <taxon>Troctomorpha</taxon>
        <taxon>Phthiraptera</taxon>
        <taxon>Amblycera</taxon>
        <taxon>Menoponidae</taxon>
        <taxon>Menopon</taxon>
    </lineage>
</organism>
<name>A0AAW2H810_9NEOP</name>
<reference evidence="1" key="1">
    <citation type="journal article" date="2024" name="Gigascience">
        <title>Chromosome-level genome of the poultry shaft louse Menopon gallinae provides insight into the host-switching and adaptive evolution of parasitic lice.</title>
        <authorList>
            <person name="Xu Y."/>
            <person name="Ma L."/>
            <person name="Liu S."/>
            <person name="Liang Y."/>
            <person name="Liu Q."/>
            <person name="He Z."/>
            <person name="Tian L."/>
            <person name="Duan Y."/>
            <person name="Cai W."/>
            <person name="Li H."/>
            <person name="Song F."/>
        </authorList>
    </citation>
    <scope>NUCLEOTIDE SEQUENCE</scope>
    <source>
        <strain evidence="1">Cailab_2023a</strain>
    </source>
</reference>